<evidence type="ECO:0000256" key="1">
    <source>
        <dbReference type="SAM" id="Phobius"/>
    </source>
</evidence>
<evidence type="ECO:0008006" key="4">
    <source>
        <dbReference type="Google" id="ProtNLM"/>
    </source>
</evidence>
<proteinExistence type="predicted"/>
<name>A0A4R6DZX9_SCAGO</name>
<keyword evidence="1" id="KW-0472">Membrane</keyword>
<dbReference type="AlphaFoldDB" id="A0A4R6DZX9"/>
<organism evidence="2 3">
    <name type="scientific">Scandinavium goeteborgense</name>
    <dbReference type="NCBI Taxonomy" id="1851514"/>
    <lineage>
        <taxon>Bacteria</taxon>
        <taxon>Pseudomonadati</taxon>
        <taxon>Pseudomonadota</taxon>
        <taxon>Gammaproteobacteria</taxon>
        <taxon>Enterobacterales</taxon>
        <taxon>Enterobacteriaceae</taxon>
        <taxon>Scandinavium</taxon>
    </lineage>
</organism>
<dbReference type="EMBL" id="SNVX01000021">
    <property type="protein sequence ID" value="TDN50259.1"/>
    <property type="molecule type" value="Genomic_DNA"/>
</dbReference>
<sequence>MNSLLFALLRALRGHVWLRLLALAFILSSLGNGLTQVVIFGQLLRWDPFLLIT</sequence>
<evidence type="ECO:0000313" key="2">
    <source>
        <dbReference type="EMBL" id="TDN50259.1"/>
    </source>
</evidence>
<keyword evidence="1" id="KW-1133">Transmembrane helix</keyword>
<keyword evidence="3" id="KW-1185">Reference proteome</keyword>
<feature type="transmembrane region" description="Helical" evidence="1">
    <location>
        <begin position="20"/>
        <end position="44"/>
    </location>
</feature>
<gene>
    <name evidence="2" type="ORF">EC847_1212</name>
</gene>
<keyword evidence="1" id="KW-0812">Transmembrane</keyword>
<reference evidence="2 3" key="1">
    <citation type="submission" date="2019-03" db="EMBL/GenBank/DDBJ databases">
        <title>Genomic analyses of the natural microbiome of Caenorhabditis elegans.</title>
        <authorList>
            <person name="Samuel B."/>
        </authorList>
    </citation>
    <scope>NUCLEOTIDE SEQUENCE [LARGE SCALE GENOMIC DNA]</scope>
    <source>
        <strain evidence="2 3">BIGb0156</strain>
    </source>
</reference>
<comment type="caution">
    <text evidence="2">The sequence shown here is derived from an EMBL/GenBank/DDBJ whole genome shotgun (WGS) entry which is preliminary data.</text>
</comment>
<evidence type="ECO:0000313" key="3">
    <source>
        <dbReference type="Proteomes" id="UP000295530"/>
    </source>
</evidence>
<protein>
    <recommendedName>
        <fullName evidence="4">ABC transporter transmembrane protein</fullName>
    </recommendedName>
</protein>
<dbReference type="Proteomes" id="UP000295530">
    <property type="component" value="Unassembled WGS sequence"/>
</dbReference>
<accession>A0A4R6DZX9</accession>